<evidence type="ECO:0000256" key="8">
    <source>
        <dbReference type="SAM" id="MobiDB-lite"/>
    </source>
</evidence>
<evidence type="ECO:0000256" key="5">
    <source>
        <dbReference type="ARBA" id="ARBA00023239"/>
    </source>
</evidence>
<evidence type="ECO:0000256" key="1">
    <source>
        <dbReference type="ARBA" id="ARBA00022475"/>
    </source>
</evidence>
<keyword evidence="1 7" id="KW-1003">Cell membrane</keyword>
<evidence type="ECO:0000313" key="10">
    <source>
        <dbReference type="Proteomes" id="UP000754750"/>
    </source>
</evidence>
<evidence type="ECO:0000256" key="4">
    <source>
        <dbReference type="ARBA" id="ARBA00023136"/>
    </source>
</evidence>
<comment type="function">
    <text evidence="7">Functions as a peptidoglycan terminase that cleaves nascent peptidoglycan strands endolytically to terminate their elongation.</text>
</comment>
<dbReference type="HAMAP" id="MF_02065">
    <property type="entry name" value="MltG"/>
    <property type="match status" value="1"/>
</dbReference>
<dbReference type="GO" id="GO:0008932">
    <property type="term" value="F:lytic endotransglycosylase activity"/>
    <property type="evidence" value="ECO:0007669"/>
    <property type="project" value="UniProtKB-UniRule"/>
</dbReference>
<comment type="caution">
    <text evidence="9">The sequence shown here is derived from an EMBL/GenBank/DDBJ whole genome shotgun (WGS) entry which is preliminary data.</text>
</comment>
<dbReference type="NCBIfam" id="TIGR00247">
    <property type="entry name" value="endolytic transglycosylase MltG"/>
    <property type="match status" value="1"/>
</dbReference>
<comment type="subcellular location">
    <subcellularLocation>
        <location evidence="7">Cell membrane</location>
        <topology evidence="7">Single-pass membrane protein</topology>
    </subcellularLocation>
</comment>
<dbReference type="RefSeq" id="WP_020074398.1">
    <property type="nucleotide sequence ID" value="NZ_JBKWRC010000004.1"/>
</dbReference>
<feature type="compositionally biased region" description="Basic and acidic residues" evidence="8">
    <location>
        <begin position="63"/>
        <end position="84"/>
    </location>
</feature>
<comment type="catalytic activity">
    <reaction evidence="7">
        <text>a peptidoglycan chain = a peptidoglycan chain with N-acetyl-1,6-anhydromuramyl-[peptide] at the reducing end + a peptidoglycan chain with N-acetylglucosamine at the non-reducing end.</text>
        <dbReference type="EC" id="4.2.2.29"/>
    </reaction>
</comment>
<evidence type="ECO:0000256" key="2">
    <source>
        <dbReference type="ARBA" id="ARBA00022692"/>
    </source>
</evidence>
<keyword evidence="3 7" id="KW-1133">Transmembrane helix</keyword>
<proteinExistence type="inferred from homology"/>
<dbReference type="Proteomes" id="UP000754750">
    <property type="component" value="Unassembled WGS sequence"/>
</dbReference>
<sequence length="438" mass="49595">MRDDDNQRRTRGQEDQRQNRARQFRVEFNDEDDMDDSVSQGPRSAAGEPDVLHSYSSPQTRKAMVESERRAQKAQEKALRERSREKGRKNRRFFRMIWMSMILILGIGTGQYLVSGMADMLAYQKPESVVTVEIPKGASVGEIAKVLYRGGVIDQPGFFQLYSTITRANASYLHGTYELKTDMDYEAIINYLQTNNNRTDIVKVLFPEGLNVQEVAALMEKNGVCSAQDILKYANSQDFNNYDLIKTIANDSERYYLLEGYLFPDTYEFYKDEDPKQALGKMINNAGKKLTADVRRKAQEQGMTLDQVLNLASIIQEESADEEDMYQVSSVLHNRLKNGVATGTQQLGCDSTIYYPYRTRAQVPAAQRETYSSRYNTYNITGLPPGPIANPGSAAIDAALNPAKTDYYYFCHSADGKAYYAKTAEQHQKNLKKAGLAQ</sequence>
<keyword evidence="6 7" id="KW-0961">Cell wall biogenesis/degradation</keyword>
<gene>
    <name evidence="7 9" type="primary">mltG</name>
    <name evidence="9" type="ORF">E7512_10065</name>
</gene>
<dbReference type="EC" id="4.2.2.29" evidence="7"/>
<dbReference type="EMBL" id="SVNY01000005">
    <property type="protein sequence ID" value="MBE6833907.1"/>
    <property type="molecule type" value="Genomic_DNA"/>
</dbReference>
<feature type="compositionally biased region" description="Basic and acidic residues" evidence="8">
    <location>
        <begin position="1"/>
        <end position="28"/>
    </location>
</feature>
<dbReference type="GO" id="GO:0009252">
    <property type="term" value="P:peptidoglycan biosynthetic process"/>
    <property type="evidence" value="ECO:0007669"/>
    <property type="project" value="UniProtKB-UniRule"/>
</dbReference>
<keyword evidence="4 7" id="KW-0472">Membrane</keyword>
<keyword evidence="2 7" id="KW-0812">Transmembrane</keyword>
<feature type="region of interest" description="Disordered" evidence="8">
    <location>
        <begin position="1"/>
        <end position="85"/>
    </location>
</feature>
<evidence type="ECO:0000313" key="9">
    <source>
        <dbReference type="EMBL" id="MBE6833907.1"/>
    </source>
</evidence>
<dbReference type="Pfam" id="PF02618">
    <property type="entry name" value="YceG"/>
    <property type="match status" value="1"/>
</dbReference>
<name>A0A928KYT3_9FIRM</name>
<evidence type="ECO:0000256" key="3">
    <source>
        <dbReference type="ARBA" id="ARBA00022989"/>
    </source>
</evidence>
<evidence type="ECO:0000256" key="7">
    <source>
        <dbReference type="HAMAP-Rule" id="MF_02065"/>
    </source>
</evidence>
<keyword evidence="5 7" id="KW-0456">Lyase</keyword>
<evidence type="ECO:0000256" key="6">
    <source>
        <dbReference type="ARBA" id="ARBA00023316"/>
    </source>
</evidence>
<dbReference type="GO" id="GO:0071555">
    <property type="term" value="P:cell wall organization"/>
    <property type="evidence" value="ECO:0007669"/>
    <property type="project" value="UniProtKB-KW"/>
</dbReference>
<dbReference type="Gene3D" id="3.30.1490.480">
    <property type="entry name" value="Endolytic murein transglycosylase"/>
    <property type="match status" value="1"/>
</dbReference>
<dbReference type="GO" id="GO:0005886">
    <property type="term" value="C:plasma membrane"/>
    <property type="evidence" value="ECO:0007669"/>
    <property type="project" value="UniProtKB-SubCell"/>
</dbReference>
<organism evidence="9 10">
    <name type="scientific">Faecalispora sporosphaeroides</name>
    <dbReference type="NCBI Taxonomy" id="1549"/>
    <lineage>
        <taxon>Bacteria</taxon>
        <taxon>Bacillati</taxon>
        <taxon>Bacillota</taxon>
        <taxon>Clostridia</taxon>
        <taxon>Eubacteriales</taxon>
        <taxon>Oscillospiraceae</taxon>
        <taxon>Faecalispora</taxon>
    </lineage>
</organism>
<accession>A0A928KYT3</accession>
<dbReference type="InterPro" id="IPR003770">
    <property type="entry name" value="MLTG-like"/>
</dbReference>
<dbReference type="PANTHER" id="PTHR30518">
    <property type="entry name" value="ENDOLYTIC MUREIN TRANSGLYCOSYLASE"/>
    <property type="match status" value="1"/>
</dbReference>
<comment type="similarity">
    <text evidence="7">Belongs to the transglycosylase MltG family.</text>
</comment>
<feature type="transmembrane region" description="Helical" evidence="7">
    <location>
        <begin position="93"/>
        <end position="114"/>
    </location>
</feature>
<reference evidence="9" key="1">
    <citation type="submission" date="2019-04" db="EMBL/GenBank/DDBJ databases">
        <title>Evolution of Biomass-Degrading Anaerobic Consortia Revealed by Metagenomics.</title>
        <authorList>
            <person name="Peng X."/>
        </authorList>
    </citation>
    <scope>NUCLEOTIDE SEQUENCE</scope>
    <source>
        <strain evidence="9">SIG551</strain>
    </source>
</reference>
<dbReference type="PANTHER" id="PTHR30518:SF2">
    <property type="entry name" value="ENDOLYTIC MUREIN TRANSGLYCOSYLASE"/>
    <property type="match status" value="1"/>
</dbReference>
<dbReference type="AlphaFoldDB" id="A0A928KYT3"/>
<protein>
    <recommendedName>
        <fullName evidence="7">Endolytic murein transglycosylase</fullName>
        <ecNumber evidence="7">4.2.2.29</ecNumber>
    </recommendedName>
    <alternativeName>
        <fullName evidence="7">Peptidoglycan lytic transglycosylase</fullName>
    </alternativeName>
    <alternativeName>
        <fullName evidence="7">Peptidoglycan polymerization terminase</fullName>
    </alternativeName>
</protein>
<feature type="site" description="Important for catalytic activity" evidence="7">
    <location>
        <position position="318"/>
    </location>
</feature>